<reference evidence="3 4" key="1">
    <citation type="submission" date="2020-08" db="EMBL/GenBank/DDBJ databases">
        <title>Genomic Encyclopedia of Type Strains, Phase IV (KMG-IV): sequencing the most valuable type-strain genomes for metagenomic binning, comparative biology and taxonomic classification.</title>
        <authorList>
            <person name="Goeker M."/>
        </authorList>
    </citation>
    <scope>NUCLEOTIDE SEQUENCE [LARGE SCALE GENOMIC DNA]</scope>
    <source>
        <strain evidence="3 4">DSM 101730</strain>
    </source>
</reference>
<dbReference type="InterPro" id="IPR036291">
    <property type="entry name" value="NAD(P)-bd_dom_sf"/>
</dbReference>
<dbReference type="Pfam" id="PF01408">
    <property type="entry name" value="GFO_IDH_MocA"/>
    <property type="match status" value="1"/>
</dbReference>
<evidence type="ECO:0000259" key="2">
    <source>
        <dbReference type="Pfam" id="PF22725"/>
    </source>
</evidence>
<dbReference type="PANTHER" id="PTHR43708:SF8">
    <property type="entry name" value="OXIDOREDUCTASE"/>
    <property type="match status" value="1"/>
</dbReference>
<dbReference type="PANTHER" id="PTHR43708">
    <property type="entry name" value="CONSERVED EXPRESSED OXIDOREDUCTASE (EUROFUNG)"/>
    <property type="match status" value="1"/>
</dbReference>
<evidence type="ECO:0000313" key="3">
    <source>
        <dbReference type="EMBL" id="MBB5221847.1"/>
    </source>
</evidence>
<dbReference type="InterPro" id="IPR051317">
    <property type="entry name" value="Gfo/Idh/MocA_oxidoreduct"/>
</dbReference>
<proteinExistence type="predicted"/>
<sequence length="347" mass="37936">MTWRGALIGCGFFARNHMHGWQDAEGADIVAVCDIDRGRAETFARDFGATPFTDAQEMLTAIRPDFVDVATTVETHRPLVELALASGALTICQKPFAASWPDALAMVEAADRAGRPLLVHENFRWQHAFRLVRAEIEAGAIGRPSFARLSFRHGFDVYANQPYLAEVEDFGLMDMGLHLFDLARFLMGDVASVACHTQRLNPRIRGEDAFTALLGHTDGGVSGIDCSFFAKTTPDPFPETIARIDGPEGTIEVGVGCRIRVHTRDGVREIDGDPPVPAWGTRPWHFVQDSVAAFEAHVVDVLDGRAEPQPSGRHNLETLAITLACYRSAARRETVDLAGFIAAGCPR</sequence>
<dbReference type="Proteomes" id="UP000549457">
    <property type="component" value="Unassembled WGS sequence"/>
</dbReference>
<dbReference type="Gene3D" id="3.40.50.720">
    <property type="entry name" value="NAD(P)-binding Rossmann-like Domain"/>
    <property type="match status" value="1"/>
</dbReference>
<dbReference type="RefSeq" id="WP_184148302.1">
    <property type="nucleotide sequence ID" value="NZ_JACHFM010000002.1"/>
</dbReference>
<dbReference type="GO" id="GO:0000166">
    <property type="term" value="F:nucleotide binding"/>
    <property type="evidence" value="ECO:0007669"/>
    <property type="project" value="InterPro"/>
</dbReference>
<gene>
    <name evidence="3" type="ORF">HNP73_001783</name>
</gene>
<dbReference type="AlphaFoldDB" id="A0A840SIZ5"/>
<organism evidence="3 4">
    <name type="scientific">Amaricoccus macauensis</name>
    <dbReference type="NCBI Taxonomy" id="57001"/>
    <lineage>
        <taxon>Bacteria</taxon>
        <taxon>Pseudomonadati</taxon>
        <taxon>Pseudomonadota</taxon>
        <taxon>Alphaproteobacteria</taxon>
        <taxon>Rhodobacterales</taxon>
        <taxon>Paracoccaceae</taxon>
        <taxon>Amaricoccus</taxon>
    </lineage>
</organism>
<name>A0A840SIZ5_9RHOB</name>
<evidence type="ECO:0000313" key="4">
    <source>
        <dbReference type="Proteomes" id="UP000549457"/>
    </source>
</evidence>
<feature type="domain" description="Gfo/Idh/MocA-like oxidoreductase N-terminal" evidence="1">
    <location>
        <begin position="6"/>
        <end position="119"/>
    </location>
</feature>
<protein>
    <submittedName>
        <fullName evidence="3">Putative dehydrogenase</fullName>
    </submittedName>
</protein>
<comment type="caution">
    <text evidence="3">The sequence shown here is derived from an EMBL/GenBank/DDBJ whole genome shotgun (WGS) entry which is preliminary data.</text>
</comment>
<dbReference type="InterPro" id="IPR000683">
    <property type="entry name" value="Gfo/Idh/MocA-like_OxRdtase_N"/>
</dbReference>
<keyword evidence="4" id="KW-1185">Reference proteome</keyword>
<dbReference type="EMBL" id="JACHFM010000002">
    <property type="protein sequence ID" value="MBB5221847.1"/>
    <property type="molecule type" value="Genomic_DNA"/>
</dbReference>
<dbReference type="SUPFAM" id="SSF55347">
    <property type="entry name" value="Glyceraldehyde-3-phosphate dehydrogenase-like, C-terminal domain"/>
    <property type="match status" value="1"/>
</dbReference>
<dbReference type="SUPFAM" id="SSF51735">
    <property type="entry name" value="NAD(P)-binding Rossmann-fold domains"/>
    <property type="match status" value="1"/>
</dbReference>
<dbReference type="Pfam" id="PF22725">
    <property type="entry name" value="GFO_IDH_MocA_C3"/>
    <property type="match status" value="1"/>
</dbReference>
<feature type="domain" description="GFO/IDH/MocA-like oxidoreductase" evidence="2">
    <location>
        <begin position="129"/>
        <end position="252"/>
    </location>
</feature>
<evidence type="ECO:0000259" key="1">
    <source>
        <dbReference type="Pfam" id="PF01408"/>
    </source>
</evidence>
<dbReference type="InterPro" id="IPR055170">
    <property type="entry name" value="GFO_IDH_MocA-like_dom"/>
</dbReference>
<accession>A0A840SIZ5</accession>
<dbReference type="Gene3D" id="3.30.360.10">
    <property type="entry name" value="Dihydrodipicolinate Reductase, domain 2"/>
    <property type="match status" value="1"/>
</dbReference>